<comment type="caution">
    <text evidence="1">The sequence shown here is derived from an EMBL/GenBank/DDBJ whole genome shotgun (WGS) entry which is preliminary data.</text>
</comment>
<gene>
    <name evidence="1" type="ORF">N658DRAFT_391381</name>
</gene>
<protein>
    <submittedName>
        <fullName evidence="1">Uncharacterized protein</fullName>
    </submittedName>
</protein>
<evidence type="ECO:0000313" key="1">
    <source>
        <dbReference type="EMBL" id="KAK4096686.1"/>
    </source>
</evidence>
<sequence>MVQRFMTIVAFDGRPSPMDSVLRLRAYGKAIRANTNADGVVDWHGEELLIGHVQFGMASLRAMMHGLLHAARAQLRRAVLLLDVDEDGEPAATTGGGAGAGAGAGAGESAGVGPTVWPAIRWDRLVDNAAETRAGWSFAEDPRNQEAFGGVDGKRWLADRVVGEARLRREFFGGADDDDDDMGAMARRDAGAAWWRMERVHEYAEAVKAFRAQLLVLMHMSGGQPACGTELVTVQYKNGADGDIRGLFVEDG</sequence>
<organism evidence="1 2">
    <name type="scientific">Parathielavia hyrcaniae</name>
    <dbReference type="NCBI Taxonomy" id="113614"/>
    <lineage>
        <taxon>Eukaryota</taxon>
        <taxon>Fungi</taxon>
        <taxon>Dikarya</taxon>
        <taxon>Ascomycota</taxon>
        <taxon>Pezizomycotina</taxon>
        <taxon>Sordariomycetes</taxon>
        <taxon>Sordariomycetidae</taxon>
        <taxon>Sordariales</taxon>
        <taxon>Chaetomiaceae</taxon>
        <taxon>Parathielavia</taxon>
    </lineage>
</organism>
<reference evidence="1" key="1">
    <citation type="journal article" date="2023" name="Mol. Phylogenet. Evol.">
        <title>Genome-scale phylogeny and comparative genomics of the fungal order Sordariales.</title>
        <authorList>
            <person name="Hensen N."/>
            <person name="Bonometti L."/>
            <person name="Westerberg I."/>
            <person name="Brannstrom I.O."/>
            <person name="Guillou S."/>
            <person name="Cros-Aarteil S."/>
            <person name="Calhoun S."/>
            <person name="Haridas S."/>
            <person name="Kuo A."/>
            <person name="Mondo S."/>
            <person name="Pangilinan J."/>
            <person name="Riley R."/>
            <person name="LaButti K."/>
            <person name="Andreopoulos B."/>
            <person name="Lipzen A."/>
            <person name="Chen C."/>
            <person name="Yan M."/>
            <person name="Daum C."/>
            <person name="Ng V."/>
            <person name="Clum A."/>
            <person name="Steindorff A."/>
            <person name="Ohm R.A."/>
            <person name="Martin F."/>
            <person name="Silar P."/>
            <person name="Natvig D.O."/>
            <person name="Lalanne C."/>
            <person name="Gautier V."/>
            <person name="Ament-Velasquez S.L."/>
            <person name="Kruys A."/>
            <person name="Hutchinson M.I."/>
            <person name="Powell A.J."/>
            <person name="Barry K."/>
            <person name="Miller A.N."/>
            <person name="Grigoriev I.V."/>
            <person name="Debuchy R."/>
            <person name="Gladieux P."/>
            <person name="Hiltunen Thoren M."/>
            <person name="Johannesson H."/>
        </authorList>
    </citation>
    <scope>NUCLEOTIDE SEQUENCE</scope>
    <source>
        <strain evidence="1">CBS 757.83</strain>
    </source>
</reference>
<keyword evidence="2" id="KW-1185">Reference proteome</keyword>
<evidence type="ECO:0000313" key="2">
    <source>
        <dbReference type="Proteomes" id="UP001305647"/>
    </source>
</evidence>
<feature type="non-terminal residue" evidence="1">
    <location>
        <position position="252"/>
    </location>
</feature>
<dbReference type="EMBL" id="MU863701">
    <property type="protein sequence ID" value="KAK4096686.1"/>
    <property type="molecule type" value="Genomic_DNA"/>
</dbReference>
<proteinExistence type="predicted"/>
<dbReference type="Proteomes" id="UP001305647">
    <property type="component" value="Unassembled WGS sequence"/>
</dbReference>
<dbReference type="AlphaFoldDB" id="A0AAN6SXJ5"/>
<accession>A0AAN6SXJ5</accession>
<reference evidence="1" key="2">
    <citation type="submission" date="2023-05" db="EMBL/GenBank/DDBJ databases">
        <authorList>
            <consortium name="Lawrence Berkeley National Laboratory"/>
            <person name="Steindorff A."/>
            <person name="Hensen N."/>
            <person name="Bonometti L."/>
            <person name="Westerberg I."/>
            <person name="Brannstrom I.O."/>
            <person name="Guillou S."/>
            <person name="Cros-Aarteil S."/>
            <person name="Calhoun S."/>
            <person name="Haridas S."/>
            <person name="Kuo A."/>
            <person name="Mondo S."/>
            <person name="Pangilinan J."/>
            <person name="Riley R."/>
            <person name="Labutti K."/>
            <person name="Andreopoulos B."/>
            <person name="Lipzen A."/>
            <person name="Chen C."/>
            <person name="Yanf M."/>
            <person name="Daum C."/>
            <person name="Ng V."/>
            <person name="Clum A."/>
            <person name="Ohm R."/>
            <person name="Martin F."/>
            <person name="Silar P."/>
            <person name="Natvig D."/>
            <person name="Lalanne C."/>
            <person name="Gautier V."/>
            <person name="Ament-Velasquez S.L."/>
            <person name="Kruys A."/>
            <person name="Hutchinson M.I."/>
            <person name="Powell A.J."/>
            <person name="Barry K."/>
            <person name="Miller A.N."/>
            <person name="Grigoriev I.V."/>
            <person name="Debuchy R."/>
            <person name="Gladieux P."/>
            <person name="Thoren M.H."/>
            <person name="Johannesson H."/>
        </authorList>
    </citation>
    <scope>NUCLEOTIDE SEQUENCE</scope>
    <source>
        <strain evidence="1">CBS 757.83</strain>
    </source>
</reference>
<name>A0AAN6SXJ5_9PEZI</name>